<protein>
    <recommendedName>
        <fullName evidence="4">J domain-containing protein</fullName>
    </recommendedName>
</protein>
<sequence length="100" mass="11334">MTGSPDDDARVRLRAFVRAHHPDVGGDHEAFVAGLAELRARRDAADRKPALSRPERGEPRNRPPDRYDAPVVVVADPRGLGGVLRRVRAWRLRKRRSRVR</sequence>
<proteinExistence type="predicted"/>
<accession>A0ABP6RVH7</accession>
<feature type="region of interest" description="Disordered" evidence="1">
    <location>
        <begin position="42"/>
        <end position="68"/>
    </location>
</feature>
<evidence type="ECO:0000313" key="3">
    <source>
        <dbReference type="Proteomes" id="UP001500483"/>
    </source>
</evidence>
<comment type="caution">
    <text evidence="2">The sequence shown here is derived from an EMBL/GenBank/DDBJ whole genome shotgun (WGS) entry which is preliminary data.</text>
</comment>
<dbReference type="RefSeq" id="WP_224955440.1">
    <property type="nucleotide sequence ID" value="NZ_BAAAYK010000038.1"/>
</dbReference>
<dbReference type="EMBL" id="BAAAYK010000038">
    <property type="protein sequence ID" value="GAA3361281.1"/>
    <property type="molecule type" value="Genomic_DNA"/>
</dbReference>
<gene>
    <name evidence="2" type="ORF">GCM10020366_44610</name>
</gene>
<reference evidence="3" key="1">
    <citation type="journal article" date="2019" name="Int. J. Syst. Evol. Microbiol.">
        <title>The Global Catalogue of Microorganisms (GCM) 10K type strain sequencing project: providing services to taxonomists for standard genome sequencing and annotation.</title>
        <authorList>
            <consortium name="The Broad Institute Genomics Platform"/>
            <consortium name="The Broad Institute Genome Sequencing Center for Infectious Disease"/>
            <person name="Wu L."/>
            <person name="Ma J."/>
        </authorList>
    </citation>
    <scope>NUCLEOTIDE SEQUENCE [LARGE SCALE GENOMIC DNA]</scope>
    <source>
        <strain evidence="3">JCM 9687</strain>
    </source>
</reference>
<name>A0ABP6RVH7_9PSEU</name>
<organism evidence="2 3">
    <name type="scientific">Saccharopolyspora gregorii</name>
    <dbReference type="NCBI Taxonomy" id="33914"/>
    <lineage>
        <taxon>Bacteria</taxon>
        <taxon>Bacillati</taxon>
        <taxon>Actinomycetota</taxon>
        <taxon>Actinomycetes</taxon>
        <taxon>Pseudonocardiales</taxon>
        <taxon>Pseudonocardiaceae</taxon>
        <taxon>Saccharopolyspora</taxon>
    </lineage>
</organism>
<evidence type="ECO:0000313" key="2">
    <source>
        <dbReference type="EMBL" id="GAA3361281.1"/>
    </source>
</evidence>
<keyword evidence="3" id="KW-1185">Reference proteome</keyword>
<evidence type="ECO:0000256" key="1">
    <source>
        <dbReference type="SAM" id="MobiDB-lite"/>
    </source>
</evidence>
<evidence type="ECO:0008006" key="4">
    <source>
        <dbReference type="Google" id="ProtNLM"/>
    </source>
</evidence>
<dbReference type="Proteomes" id="UP001500483">
    <property type="component" value="Unassembled WGS sequence"/>
</dbReference>